<evidence type="ECO:0000313" key="7">
    <source>
        <dbReference type="Proteomes" id="UP001529510"/>
    </source>
</evidence>
<name>A0ABD0PNZ9_CIRMR</name>
<dbReference type="InterPro" id="IPR056823">
    <property type="entry name" value="TEN-like_YD-shell"/>
</dbReference>
<proteinExistence type="predicted"/>
<dbReference type="SUPFAM" id="SSF63829">
    <property type="entry name" value="Calcium-dependent phosphotriesterase"/>
    <property type="match status" value="1"/>
</dbReference>
<evidence type="ECO:0008006" key="8">
    <source>
        <dbReference type="Google" id="ProtNLM"/>
    </source>
</evidence>
<reference evidence="6 7" key="1">
    <citation type="submission" date="2024-05" db="EMBL/GenBank/DDBJ databases">
        <title>Genome sequencing and assembly of Indian major carp, Cirrhinus mrigala (Hamilton, 1822).</title>
        <authorList>
            <person name="Mohindra V."/>
            <person name="Chowdhury L.M."/>
            <person name="Lal K."/>
            <person name="Jena J.K."/>
        </authorList>
    </citation>
    <scope>NUCLEOTIDE SEQUENCE [LARGE SCALE GENOMIC DNA]</scope>
    <source>
        <strain evidence="6">CM1030</strain>
        <tissue evidence="6">Blood</tissue>
    </source>
</reference>
<gene>
    <name evidence="6" type="ORF">M9458_028072</name>
</gene>
<dbReference type="InterPro" id="IPR011042">
    <property type="entry name" value="6-blade_b-propeller_TolB-like"/>
</dbReference>
<sequence length="270" mass="28935">WPTDLAVNPMDNSLYVLENNVILRITENHQVSIIAGRPMHCQVPGIDYSLSKLAIHSALESATAIAISHTGVLYIAETDEKKINRVRQVSTNGEMSLLAGAASECDCKNDVNCNCFAGDDGYATDASLNSPMSLAVSPDGTLYIADLNNIRIRAVRTNRPGPSALGRYEELYVFNEEGLHLQTISLVTGLPLYNFSYGPDGELATVVDNCNNTVKGGAGLLRLILQPENQVVTLGLDPAGSLRSISALNQEIVLLGYNGNTGLLAGQPFM</sequence>
<dbReference type="Pfam" id="PF25023">
    <property type="entry name" value="TEN_YD-shell"/>
    <property type="match status" value="1"/>
</dbReference>
<feature type="non-terminal residue" evidence="6">
    <location>
        <position position="1"/>
    </location>
</feature>
<evidence type="ECO:0000256" key="2">
    <source>
        <dbReference type="ARBA" id="ARBA00022737"/>
    </source>
</evidence>
<dbReference type="AlphaFoldDB" id="A0ABD0PNZ9"/>
<dbReference type="InterPro" id="IPR056822">
    <property type="entry name" value="TEN_NHL"/>
</dbReference>
<dbReference type="Gene3D" id="2.120.10.30">
    <property type="entry name" value="TolB, C-terminal domain"/>
    <property type="match status" value="2"/>
</dbReference>
<dbReference type="EMBL" id="JAMKFB020000014">
    <property type="protein sequence ID" value="KAL0175742.1"/>
    <property type="molecule type" value="Genomic_DNA"/>
</dbReference>
<dbReference type="Proteomes" id="UP001529510">
    <property type="component" value="Unassembled WGS sequence"/>
</dbReference>
<organism evidence="6 7">
    <name type="scientific">Cirrhinus mrigala</name>
    <name type="common">Mrigala</name>
    <dbReference type="NCBI Taxonomy" id="683832"/>
    <lineage>
        <taxon>Eukaryota</taxon>
        <taxon>Metazoa</taxon>
        <taxon>Chordata</taxon>
        <taxon>Craniata</taxon>
        <taxon>Vertebrata</taxon>
        <taxon>Euteleostomi</taxon>
        <taxon>Actinopterygii</taxon>
        <taxon>Neopterygii</taxon>
        <taxon>Teleostei</taxon>
        <taxon>Ostariophysi</taxon>
        <taxon>Cypriniformes</taxon>
        <taxon>Cyprinidae</taxon>
        <taxon>Labeoninae</taxon>
        <taxon>Labeonini</taxon>
        <taxon>Cirrhinus</taxon>
    </lineage>
</organism>
<keyword evidence="7" id="KW-1185">Reference proteome</keyword>
<dbReference type="FunFam" id="2.120.10.30:FF:000061">
    <property type="entry name" value="teneurin-2 isoform X1"/>
    <property type="match status" value="1"/>
</dbReference>
<dbReference type="PANTHER" id="PTHR11219:SF8">
    <property type="entry name" value="TENEURIN-2"/>
    <property type="match status" value="1"/>
</dbReference>
<evidence type="ECO:0000256" key="1">
    <source>
        <dbReference type="ARBA" id="ARBA00022536"/>
    </source>
</evidence>
<evidence type="ECO:0000259" key="4">
    <source>
        <dbReference type="Pfam" id="PF25021"/>
    </source>
</evidence>
<comment type="caution">
    <text evidence="6">The sequence shown here is derived from an EMBL/GenBank/DDBJ whole genome shotgun (WGS) entry which is preliminary data.</text>
</comment>
<feature type="domain" description="Teneurin-like YD-shell" evidence="5">
    <location>
        <begin position="169"/>
        <end position="266"/>
    </location>
</feature>
<dbReference type="PANTHER" id="PTHR11219">
    <property type="entry name" value="TENEURIN AND N-ACETYLGLUCOSAMINE-1-PHOSPHODIESTER ALPHA-N-ACETYLGLUCOSAMINIDASE"/>
    <property type="match status" value="1"/>
</dbReference>
<evidence type="ECO:0000256" key="3">
    <source>
        <dbReference type="ARBA" id="ARBA00023157"/>
    </source>
</evidence>
<keyword evidence="1" id="KW-0245">EGF-like domain</keyword>
<evidence type="ECO:0000313" key="6">
    <source>
        <dbReference type="EMBL" id="KAL0175742.1"/>
    </source>
</evidence>
<feature type="non-terminal residue" evidence="6">
    <location>
        <position position="270"/>
    </location>
</feature>
<keyword evidence="2" id="KW-0677">Repeat</keyword>
<feature type="domain" description="Teneurin NHL" evidence="4">
    <location>
        <begin position="1"/>
        <end position="155"/>
    </location>
</feature>
<accession>A0ABD0PNZ9</accession>
<evidence type="ECO:0000259" key="5">
    <source>
        <dbReference type="Pfam" id="PF25023"/>
    </source>
</evidence>
<keyword evidence="3" id="KW-1015">Disulfide bond</keyword>
<dbReference type="InterPro" id="IPR051216">
    <property type="entry name" value="Teneurin"/>
</dbReference>
<protein>
    <recommendedName>
        <fullName evidence="8">Teneurin transmembrane protein 2</fullName>
    </recommendedName>
</protein>
<dbReference type="Pfam" id="PF25021">
    <property type="entry name" value="TEN_NHL"/>
    <property type="match status" value="1"/>
</dbReference>